<reference evidence="2" key="2">
    <citation type="submission" date="2014-09" db="EMBL/GenBank/DDBJ databases">
        <authorList>
            <consortium name="NBRP consortium"/>
            <person name="Sawabe T."/>
            <person name="Meirelles P."/>
            <person name="Nakanishi M."/>
            <person name="Sayaka M."/>
            <person name="Hattori M."/>
            <person name="Ohkuma M."/>
        </authorList>
    </citation>
    <scope>NUCLEOTIDE SEQUENCE [LARGE SCALE GENOMIC DNA]</scope>
    <source>
        <strain evidence="2">JCM 19239</strain>
    </source>
</reference>
<name>A0ABQ0J6L0_9VIBR</name>
<proteinExistence type="predicted"/>
<evidence type="ECO:0000313" key="1">
    <source>
        <dbReference type="EMBL" id="GAL24398.1"/>
    </source>
</evidence>
<dbReference type="Proteomes" id="UP000029223">
    <property type="component" value="Unassembled WGS sequence"/>
</dbReference>
<organism evidence="1 2">
    <name type="scientific">Vibrio variabilis</name>
    <dbReference type="NCBI Taxonomy" id="990271"/>
    <lineage>
        <taxon>Bacteria</taxon>
        <taxon>Pseudomonadati</taxon>
        <taxon>Pseudomonadota</taxon>
        <taxon>Gammaproteobacteria</taxon>
        <taxon>Vibrionales</taxon>
        <taxon>Vibrionaceae</taxon>
        <taxon>Vibrio</taxon>
    </lineage>
</organism>
<keyword evidence="2" id="KW-1185">Reference proteome</keyword>
<dbReference type="EMBL" id="BBMS01000004">
    <property type="protein sequence ID" value="GAL24398.1"/>
    <property type="molecule type" value="Genomic_DNA"/>
</dbReference>
<comment type="caution">
    <text evidence="1">The sequence shown here is derived from an EMBL/GenBank/DDBJ whole genome shotgun (WGS) entry which is preliminary data.</text>
</comment>
<sequence length="55" mass="5949">MLITYNVGVELEILKRLGSNAEPVGGDVVQLEQFRVDVIEVGCVDCAAVVTCVKR</sequence>
<evidence type="ECO:0000313" key="2">
    <source>
        <dbReference type="Proteomes" id="UP000029223"/>
    </source>
</evidence>
<reference evidence="2" key="1">
    <citation type="submission" date="2014-09" db="EMBL/GenBank/DDBJ databases">
        <title>Vibrio variabilis JCM 19239. (C206) whole genome shotgun sequence.</title>
        <authorList>
            <person name="Sawabe T."/>
            <person name="Meirelles P."/>
            <person name="Nakanishi M."/>
            <person name="Sayaka M."/>
            <person name="Hattori M."/>
            <person name="Ohkuma M."/>
        </authorList>
    </citation>
    <scope>NUCLEOTIDE SEQUENCE [LARGE SCALE GENOMIC DNA]</scope>
    <source>
        <strain evidence="2">JCM 19239</strain>
    </source>
</reference>
<gene>
    <name evidence="1" type="ORF">JCM19239_1852</name>
</gene>
<accession>A0ABQ0J6L0</accession>
<protein>
    <submittedName>
        <fullName evidence="1">Uncharacterized protein</fullName>
    </submittedName>
</protein>